<feature type="domain" description="Mug135-like C-terminal" evidence="3">
    <location>
        <begin position="60"/>
        <end position="131"/>
    </location>
</feature>
<dbReference type="Proteomes" id="UP000000599">
    <property type="component" value="Chromosome F"/>
</dbReference>
<evidence type="ECO:0000256" key="2">
    <source>
        <dbReference type="SAM" id="Coils"/>
    </source>
</evidence>
<dbReference type="OrthoDB" id="5297016at2759"/>
<evidence type="ECO:0000256" key="1">
    <source>
        <dbReference type="ARBA" id="ARBA00005788"/>
    </source>
</evidence>
<dbReference type="GeneID" id="2903478"/>
<protein>
    <submittedName>
        <fullName evidence="4">DEHA2F11748p</fullName>
    </submittedName>
</protein>
<dbReference type="InParanoid" id="Q6BLP7"/>
<dbReference type="Pfam" id="PF08593">
    <property type="entry name" value="Mug135_C"/>
    <property type="match status" value="1"/>
</dbReference>
<name>Q6BLP7_DEBHA</name>
<gene>
    <name evidence="4" type="ordered locus">DEHA2F11748g</name>
</gene>
<sequence>MSEPPQWFLDGINSVKDEIKSVKDELKEDISILSRDVNDLTISTNTGFRMIQYKLALLDNVTRRNNGYTVAPVPFINLENTQGELPPIETVQDIDDLSKEDCQKYLDGYNTPYRPNERMLLKVKLRDAVGLISSSDLRYTFSNFREEL</sequence>
<evidence type="ECO:0000313" key="5">
    <source>
        <dbReference type="Proteomes" id="UP000000599"/>
    </source>
</evidence>
<dbReference type="OMA" id="YRPNERM"/>
<evidence type="ECO:0000259" key="3">
    <source>
        <dbReference type="Pfam" id="PF08593"/>
    </source>
</evidence>
<reference evidence="4 5" key="1">
    <citation type="journal article" date="2004" name="Nature">
        <title>Genome evolution in yeasts.</title>
        <authorList>
            <consortium name="Genolevures"/>
            <person name="Dujon B."/>
            <person name="Sherman D."/>
            <person name="Fischer G."/>
            <person name="Durrens P."/>
            <person name="Casaregola S."/>
            <person name="Lafontaine I."/>
            <person name="de Montigny J."/>
            <person name="Marck C."/>
            <person name="Neuveglise C."/>
            <person name="Talla E."/>
            <person name="Goffard N."/>
            <person name="Frangeul L."/>
            <person name="Aigle M."/>
            <person name="Anthouard V."/>
            <person name="Babour A."/>
            <person name="Barbe V."/>
            <person name="Barnay S."/>
            <person name="Blanchin S."/>
            <person name="Beckerich J.M."/>
            <person name="Beyne E."/>
            <person name="Bleykasten C."/>
            <person name="Boisrame A."/>
            <person name="Boyer J."/>
            <person name="Cattolico L."/>
            <person name="Confanioleri F."/>
            <person name="de Daruvar A."/>
            <person name="Despons L."/>
            <person name="Fabre E."/>
            <person name="Fairhead C."/>
            <person name="Ferry-Dumazet H."/>
            <person name="Groppi A."/>
            <person name="Hantraye F."/>
            <person name="Hennequin C."/>
            <person name="Jauniaux N."/>
            <person name="Joyet P."/>
            <person name="Kachouri R."/>
            <person name="Kerrest A."/>
            <person name="Koszul R."/>
            <person name="Lemaire M."/>
            <person name="Lesur I."/>
            <person name="Ma L."/>
            <person name="Muller H."/>
            <person name="Nicaud J.M."/>
            <person name="Nikolski M."/>
            <person name="Oztas S."/>
            <person name="Ozier-Kalogeropoulos O."/>
            <person name="Pellenz S."/>
            <person name="Potier S."/>
            <person name="Richard G.F."/>
            <person name="Straub M.L."/>
            <person name="Suleau A."/>
            <person name="Swennene D."/>
            <person name="Tekaia F."/>
            <person name="Wesolowski-Louvel M."/>
            <person name="Westhof E."/>
            <person name="Wirth B."/>
            <person name="Zeniou-Meyer M."/>
            <person name="Zivanovic I."/>
            <person name="Bolotin-Fukuhara M."/>
            <person name="Thierry A."/>
            <person name="Bouchier C."/>
            <person name="Caudron B."/>
            <person name="Scarpelli C."/>
            <person name="Gaillardin C."/>
            <person name="Weissenbach J."/>
            <person name="Wincker P."/>
            <person name="Souciet J.L."/>
        </authorList>
    </citation>
    <scope>NUCLEOTIDE SEQUENCE [LARGE SCALE GENOMIC DNA]</scope>
    <source>
        <strain evidence="5">ATCC 36239 / CBS 767 / BCRC 21394 / JCM 1990 / NBRC 0083 / IGC 2968</strain>
    </source>
</reference>
<keyword evidence="5" id="KW-1185">Reference proteome</keyword>
<proteinExistence type="inferred from homology"/>
<dbReference type="InterPro" id="IPR013902">
    <property type="entry name" value="Mug135-like_C"/>
</dbReference>
<accession>Q6BLP7</accession>
<comment type="similarity">
    <text evidence="1">Belongs to the UPF0612 family.</text>
</comment>
<dbReference type="KEGG" id="dha:DEHA2F11748g"/>
<dbReference type="RefSeq" id="XP_460874.1">
    <property type="nucleotide sequence ID" value="XM_460874.1"/>
</dbReference>
<evidence type="ECO:0000313" key="4">
    <source>
        <dbReference type="EMBL" id="CAG89224.1"/>
    </source>
</evidence>
<feature type="coiled-coil region" evidence="2">
    <location>
        <begin position="16"/>
        <end position="43"/>
    </location>
</feature>
<keyword evidence="2" id="KW-0175">Coiled coil</keyword>
<dbReference type="VEuPathDB" id="FungiDB:DEHA2F11748g"/>
<dbReference type="EMBL" id="CR382138">
    <property type="protein sequence ID" value="CAG89224.1"/>
    <property type="molecule type" value="Genomic_DNA"/>
</dbReference>
<organism evidence="4 5">
    <name type="scientific">Debaryomyces hansenii (strain ATCC 36239 / CBS 767 / BCRC 21394 / JCM 1990 / NBRC 0083 / IGC 2968)</name>
    <name type="common">Yeast</name>
    <name type="synonym">Torulaspora hansenii</name>
    <dbReference type="NCBI Taxonomy" id="284592"/>
    <lineage>
        <taxon>Eukaryota</taxon>
        <taxon>Fungi</taxon>
        <taxon>Dikarya</taxon>
        <taxon>Ascomycota</taxon>
        <taxon>Saccharomycotina</taxon>
        <taxon>Pichiomycetes</taxon>
        <taxon>Debaryomycetaceae</taxon>
        <taxon>Debaryomyces</taxon>
    </lineage>
</organism>
<dbReference type="AlphaFoldDB" id="Q6BLP7"/>
<dbReference type="HOGENOM" id="CLU_1758751_0_0_1"/>